<feature type="transmembrane region" description="Helical" evidence="8">
    <location>
        <begin position="7"/>
        <end position="29"/>
    </location>
</feature>
<evidence type="ECO:0000259" key="9">
    <source>
        <dbReference type="Pfam" id="PF01618"/>
    </source>
</evidence>
<proteinExistence type="inferred from homology"/>
<feature type="transmembrane region" description="Helical" evidence="8">
    <location>
        <begin position="35"/>
        <end position="61"/>
    </location>
</feature>
<sequence>MDIATVIGIVGGLGLIFVAIGAEQIIYFVSVPSLLIVVGGAGAAIMVNYPMSDVIAMIGVLKNTLLYKAVSPKEVIPKLVDYASTARRDGILALQSVTADISDPFMSKGIQLAIDGAEPQVIMKILETEVEYIKERHRIGADMALTFGTFLPAFGMIGTLVGLVLMLQKLDDPSTIGPSMAIALITTFYGALLANLVFLPMAGKLKKRSSDEVMIKELMTEGIVSIATGDNPRIIEQKLHVFLLPKLRESQFD</sequence>
<keyword evidence="6 8" id="KW-1133">Transmembrane helix</keyword>
<reference evidence="10" key="1">
    <citation type="submission" date="2018-06" db="EMBL/GenBank/DDBJ databases">
        <authorList>
            <person name="Zhirakovskaya E."/>
        </authorList>
    </citation>
    <scope>NUCLEOTIDE SEQUENCE</scope>
</reference>
<dbReference type="Pfam" id="PF01618">
    <property type="entry name" value="MotA_ExbB"/>
    <property type="match status" value="1"/>
</dbReference>
<dbReference type="InterPro" id="IPR000540">
    <property type="entry name" value="Flag_MotA_CS"/>
</dbReference>
<dbReference type="AlphaFoldDB" id="A0A3B1C2N0"/>
<dbReference type="InterPro" id="IPR002898">
    <property type="entry name" value="MotA_ExbB_proton_chnl"/>
</dbReference>
<keyword evidence="10" id="KW-0966">Cell projection</keyword>
<comment type="similarity">
    <text evidence="2">Belongs to the MotA family.</text>
</comment>
<dbReference type="InterPro" id="IPR047055">
    <property type="entry name" value="MotA-like"/>
</dbReference>
<keyword evidence="10" id="KW-0969">Cilium</keyword>
<organism evidence="10">
    <name type="scientific">hydrothermal vent metagenome</name>
    <dbReference type="NCBI Taxonomy" id="652676"/>
    <lineage>
        <taxon>unclassified sequences</taxon>
        <taxon>metagenomes</taxon>
        <taxon>ecological metagenomes</taxon>
    </lineage>
</organism>
<comment type="subcellular location">
    <subcellularLocation>
        <location evidence="1">Cell membrane</location>
        <topology evidence="1">Multi-pass membrane protein</topology>
    </subcellularLocation>
</comment>
<dbReference type="EMBL" id="UOGC01000067">
    <property type="protein sequence ID" value="VAX18274.1"/>
    <property type="molecule type" value="Genomic_DNA"/>
</dbReference>
<feature type="transmembrane region" description="Helical" evidence="8">
    <location>
        <begin position="144"/>
        <end position="167"/>
    </location>
</feature>
<dbReference type="GO" id="GO:0006935">
    <property type="term" value="P:chemotaxis"/>
    <property type="evidence" value="ECO:0007669"/>
    <property type="project" value="InterPro"/>
</dbReference>
<keyword evidence="3" id="KW-0813">Transport</keyword>
<dbReference type="PANTHER" id="PTHR30433">
    <property type="entry name" value="CHEMOTAXIS PROTEIN MOTA"/>
    <property type="match status" value="1"/>
</dbReference>
<evidence type="ECO:0000256" key="1">
    <source>
        <dbReference type="ARBA" id="ARBA00004651"/>
    </source>
</evidence>
<evidence type="ECO:0000256" key="4">
    <source>
        <dbReference type="ARBA" id="ARBA00022475"/>
    </source>
</evidence>
<dbReference type="PROSITE" id="PS01307">
    <property type="entry name" value="MOTA"/>
    <property type="match status" value="1"/>
</dbReference>
<dbReference type="GO" id="GO:0071978">
    <property type="term" value="P:bacterial-type flagellum-dependent swarming motility"/>
    <property type="evidence" value="ECO:0007669"/>
    <property type="project" value="InterPro"/>
</dbReference>
<evidence type="ECO:0000313" key="10">
    <source>
        <dbReference type="EMBL" id="VAX18274.1"/>
    </source>
</evidence>
<feature type="transmembrane region" description="Helical" evidence="8">
    <location>
        <begin position="179"/>
        <end position="199"/>
    </location>
</feature>
<feature type="domain" description="MotA/TolQ/ExbB proton channel" evidence="9">
    <location>
        <begin position="100"/>
        <end position="215"/>
    </location>
</feature>
<keyword evidence="10" id="KW-0282">Flagellum</keyword>
<evidence type="ECO:0000256" key="3">
    <source>
        <dbReference type="ARBA" id="ARBA00022448"/>
    </source>
</evidence>
<keyword evidence="5 8" id="KW-0812">Transmembrane</keyword>
<keyword evidence="4" id="KW-1003">Cell membrane</keyword>
<dbReference type="GO" id="GO:0005886">
    <property type="term" value="C:plasma membrane"/>
    <property type="evidence" value="ECO:0007669"/>
    <property type="project" value="UniProtKB-SubCell"/>
</dbReference>
<evidence type="ECO:0000256" key="8">
    <source>
        <dbReference type="SAM" id="Phobius"/>
    </source>
</evidence>
<evidence type="ECO:0000256" key="6">
    <source>
        <dbReference type="ARBA" id="ARBA00022989"/>
    </source>
</evidence>
<protein>
    <submittedName>
        <fullName evidence="10">Flagellar motor rotation protein MotA</fullName>
    </submittedName>
</protein>
<evidence type="ECO:0000256" key="7">
    <source>
        <dbReference type="ARBA" id="ARBA00023136"/>
    </source>
</evidence>
<gene>
    <name evidence="10" type="ORF">MNBD_NITROSPINAE01-1524</name>
</gene>
<evidence type="ECO:0000256" key="2">
    <source>
        <dbReference type="ARBA" id="ARBA00008038"/>
    </source>
</evidence>
<keyword evidence="7 8" id="KW-0472">Membrane</keyword>
<name>A0A3B1C2N0_9ZZZZ</name>
<dbReference type="PANTHER" id="PTHR30433:SF2">
    <property type="entry name" value="MOTILITY PROTEIN A"/>
    <property type="match status" value="1"/>
</dbReference>
<accession>A0A3B1C2N0</accession>
<evidence type="ECO:0000256" key="5">
    <source>
        <dbReference type="ARBA" id="ARBA00022692"/>
    </source>
</evidence>